<dbReference type="STRING" id="863227.GCA_000373005_03409"/>
<evidence type="ECO:0008006" key="3">
    <source>
        <dbReference type="Google" id="ProtNLM"/>
    </source>
</evidence>
<keyword evidence="2" id="KW-1185">Reference proteome</keyword>
<sequence>MTAALLFEGITLPDASPKTHRSLISSFGLHLVKSGTIEPELGSALNKVERLRRLADYTGETVADDEARWAVEQADVFVEAIRRRMLASD</sequence>
<dbReference type="InterPro" id="IPR052226">
    <property type="entry name" value="UPF0332_toxin"/>
</dbReference>
<comment type="caution">
    <text evidence="1">The sequence shown here is derived from an EMBL/GenBank/DDBJ whole genome shotgun (WGS) entry which is preliminary data.</text>
</comment>
<name>A0A2N7WVL7_9BURK</name>
<dbReference type="Proteomes" id="UP000235777">
    <property type="component" value="Unassembled WGS sequence"/>
</dbReference>
<accession>A0A2N7WVL7</accession>
<evidence type="ECO:0000313" key="2">
    <source>
        <dbReference type="Proteomes" id="UP000235777"/>
    </source>
</evidence>
<evidence type="ECO:0000313" key="1">
    <source>
        <dbReference type="EMBL" id="PMS33362.1"/>
    </source>
</evidence>
<proteinExistence type="predicted"/>
<dbReference type="EMBL" id="PNYC01000018">
    <property type="protein sequence ID" value="PMS33362.1"/>
    <property type="molecule type" value="Genomic_DNA"/>
</dbReference>
<reference evidence="1 2" key="1">
    <citation type="submission" date="2018-01" db="EMBL/GenBank/DDBJ databases">
        <title>Whole genome analyses suggest that Burkholderia sensu lato contains two further novel genera in the rhizoxinica-symbiotica group Mycetohabitans gen. nov., and Trinickia gen. nov.: implications for the evolution of diazotrophy and nodulation in the Burkholderiaceae.</title>
        <authorList>
            <person name="Estrada-de los Santos P."/>
            <person name="Palmer M."/>
            <person name="Chavez-Ramirez B."/>
            <person name="Beukes C."/>
            <person name="Steenkamp E.T."/>
            <person name="Hirsch A.M."/>
            <person name="Manyaka P."/>
            <person name="Maluk M."/>
            <person name="Lafos M."/>
            <person name="Crook M."/>
            <person name="Gross E."/>
            <person name="Simon M.F."/>
            <person name="Bueno dos Reis Junior F."/>
            <person name="Poole P.S."/>
            <person name="Venter S.N."/>
            <person name="James E.K."/>
        </authorList>
    </citation>
    <scope>NUCLEOTIDE SEQUENCE [LARGE SCALE GENOMIC DNA]</scope>
    <source>
        <strain evidence="1 2">JPY 581</strain>
    </source>
</reference>
<dbReference type="PANTHER" id="PTHR36565">
    <property type="entry name" value="UPF0332 PROTEIN TM_1000"/>
    <property type="match status" value="1"/>
</dbReference>
<protein>
    <recommendedName>
        <fullName evidence="3">HEPN domain-containing protein</fullName>
    </recommendedName>
</protein>
<dbReference type="AlphaFoldDB" id="A0A2N7WVL7"/>
<dbReference type="Gene3D" id="1.20.120.330">
    <property type="entry name" value="Nucleotidyltransferases domain 2"/>
    <property type="match status" value="1"/>
</dbReference>
<dbReference type="PANTHER" id="PTHR36565:SF1">
    <property type="entry name" value="UPF0332 PROTEIN TM_1000"/>
    <property type="match status" value="1"/>
</dbReference>
<organism evidence="1 2">
    <name type="scientific">Trinickia symbiotica</name>
    <dbReference type="NCBI Taxonomy" id="863227"/>
    <lineage>
        <taxon>Bacteria</taxon>
        <taxon>Pseudomonadati</taxon>
        <taxon>Pseudomonadota</taxon>
        <taxon>Betaproteobacteria</taxon>
        <taxon>Burkholderiales</taxon>
        <taxon>Burkholderiaceae</taxon>
        <taxon>Trinickia</taxon>
    </lineage>
</organism>
<gene>
    <name evidence="1" type="ORF">C0Z20_24180</name>
</gene>